<evidence type="ECO:0000313" key="1">
    <source>
        <dbReference type="EMBL" id="EIW18866.1"/>
    </source>
</evidence>
<protein>
    <submittedName>
        <fullName evidence="1">Uncharacterized protein</fullName>
    </submittedName>
</protein>
<gene>
    <name evidence="1" type="ORF">FB4_0391</name>
</gene>
<evidence type="ECO:0000313" key="2">
    <source>
        <dbReference type="Proteomes" id="UP000004324"/>
    </source>
</evidence>
<dbReference type="AlphaFoldDB" id="I9LEU8"/>
<keyword evidence="2" id="KW-1185">Reference proteome</keyword>
<comment type="caution">
    <text evidence="1">The sequence shown here is derived from an EMBL/GenBank/DDBJ whole genome shotgun (WGS) entry which is preliminary data.</text>
</comment>
<dbReference type="EMBL" id="AKVJ01000022">
    <property type="protein sequence ID" value="EIW18866.1"/>
    <property type="molecule type" value="Genomic_DNA"/>
</dbReference>
<dbReference type="OrthoDB" id="1683572at2"/>
<accession>I9LEU8</accession>
<dbReference type="PATRIC" id="fig|1149862.3.peg.1814"/>
<organism evidence="1 2">
    <name type="scientific">Pelosinus fermentans B4</name>
    <dbReference type="NCBI Taxonomy" id="1149862"/>
    <lineage>
        <taxon>Bacteria</taxon>
        <taxon>Bacillati</taxon>
        <taxon>Bacillota</taxon>
        <taxon>Negativicutes</taxon>
        <taxon>Selenomonadales</taxon>
        <taxon>Sporomusaceae</taxon>
        <taxon>Pelosinus</taxon>
    </lineage>
</organism>
<dbReference type="RefSeq" id="WP_007933281.1">
    <property type="nucleotide sequence ID" value="NZ_AKVJ01000022.1"/>
</dbReference>
<sequence length="67" mass="7507">MGKNKCYCGSTMFEKVDITPVGMMDKKFFTRCPQCGLVIRGSEHPTENKNTSKCSVLHFVRGALGKY</sequence>
<proteinExistence type="predicted"/>
<name>I9LEU8_9FIRM</name>
<reference evidence="1 2" key="1">
    <citation type="journal article" date="2012" name="J. Bacteriol.">
        <title>Draft Genome Sequences for Two Metal-Reducing Pelosinus fermentans Strains Isolated from a Cr(VI)-Contaminated Site and for Type Strain R7.</title>
        <authorList>
            <person name="Brown S.D."/>
            <person name="Podar M."/>
            <person name="Klingeman D.M."/>
            <person name="Johnson C.M."/>
            <person name="Yang Z.K."/>
            <person name="Utturkar S.M."/>
            <person name="Land M.L."/>
            <person name="Mosher J.J."/>
            <person name="Hurt R.A.Jr."/>
            <person name="Phelps T.J."/>
            <person name="Palumbo A.V."/>
            <person name="Arkin A.P."/>
            <person name="Hazen T.C."/>
            <person name="Elias D.A."/>
        </authorList>
    </citation>
    <scope>NUCLEOTIDE SEQUENCE [LARGE SCALE GENOMIC DNA]</scope>
    <source>
        <strain evidence="1 2">B4</strain>
    </source>
</reference>
<dbReference type="Proteomes" id="UP000004324">
    <property type="component" value="Unassembled WGS sequence"/>
</dbReference>